<evidence type="ECO:0000313" key="1">
    <source>
        <dbReference type="EMBL" id="KAI8425314.1"/>
    </source>
</evidence>
<gene>
    <name evidence="1" type="ORF">MSG28_007086</name>
</gene>
<protein>
    <submittedName>
        <fullName evidence="1">Uncharacterized protein</fullName>
    </submittedName>
</protein>
<keyword evidence="2" id="KW-1185">Reference proteome</keyword>
<accession>A0ACC0JMG1</accession>
<evidence type="ECO:0000313" key="2">
    <source>
        <dbReference type="Proteomes" id="UP001064048"/>
    </source>
</evidence>
<comment type="caution">
    <text evidence="1">The sequence shown here is derived from an EMBL/GenBank/DDBJ whole genome shotgun (WGS) entry which is preliminary data.</text>
</comment>
<organism evidence="1 2">
    <name type="scientific">Choristoneura fumiferana</name>
    <name type="common">Spruce budworm moth</name>
    <name type="synonym">Archips fumiferana</name>
    <dbReference type="NCBI Taxonomy" id="7141"/>
    <lineage>
        <taxon>Eukaryota</taxon>
        <taxon>Metazoa</taxon>
        <taxon>Ecdysozoa</taxon>
        <taxon>Arthropoda</taxon>
        <taxon>Hexapoda</taxon>
        <taxon>Insecta</taxon>
        <taxon>Pterygota</taxon>
        <taxon>Neoptera</taxon>
        <taxon>Endopterygota</taxon>
        <taxon>Lepidoptera</taxon>
        <taxon>Glossata</taxon>
        <taxon>Ditrysia</taxon>
        <taxon>Tortricoidea</taxon>
        <taxon>Tortricidae</taxon>
        <taxon>Tortricinae</taxon>
        <taxon>Choristoneura</taxon>
    </lineage>
</organism>
<dbReference type="Proteomes" id="UP001064048">
    <property type="component" value="Chromosome 11"/>
</dbReference>
<proteinExistence type="predicted"/>
<name>A0ACC0JMG1_CHOFU</name>
<sequence>MRQLDLFVNGLNNKHVKIKFKKELEENLSLNFLDLTINRFNNKHQFKIYRKPTYTDAVIPASSNHPWQHKLAAFHCYVHRLLTVPLSREDFDLELNTIYQIALSNGYTKSMINSLVQRKQARIVNSMLYAVLPSQSSNKYRCSISYVGRLSDRICGILKSNNVKVAFRTNNSLYSKLCNHKEKVDKGTRSGVYKLTCNDCSKVYVGQTGRSFNARFKEHVSAYRNEHPDKSNFAKHLLELNHSLSDSDSYEVLHYCGKGFRLDVLECMEIIRYNKNKTKYTNKIKNNYTEAGGNGLRLNISCEQKKLAALIFSLRPDYVDISVAVATPRGLVVPVLRNVESMDYPKIELTMAAIAEKARTGKLTPADMQGGTFTISNGGVFGSLISMPIINLPQSAILGMHAIVQRPVAVGSKVEIRPMMYLALSYDHRLIDGREAVLFLRKVKSGVEDPTSILAGM</sequence>
<dbReference type="EMBL" id="CM046111">
    <property type="protein sequence ID" value="KAI8425314.1"/>
    <property type="molecule type" value="Genomic_DNA"/>
</dbReference>
<reference evidence="1 2" key="1">
    <citation type="journal article" date="2022" name="Genome Biol. Evol.">
        <title>The Spruce Budworm Genome: Reconstructing the Evolutionary History of Antifreeze Proteins.</title>
        <authorList>
            <person name="Beliveau C."/>
            <person name="Gagne P."/>
            <person name="Picq S."/>
            <person name="Vernygora O."/>
            <person name="Keeling C.I."/>
            <person name="Pinkney K."/>
            <person name="Doucet D."/>
            <person name="Wen F."/>
            <person name="Johnston J.S."/>
            <person name="Maaroufi H."/>
            <person name="Boyle B."/>
            <person name="Laroche J."/>
            <person name="Dewar K."/>
            <person name="Juretic N."/>
            <person name="Blackburn G."/>
            <person name="Nisole A."/>
            <person name="Brunet B."/>
            <person name="Brandao M."/>
            <person name="Lumley L."/>
            <person name="Duan J."/>
            <person name="Quan G."/>
            <person name="Lucarotti C.J."/>
            <person name="Roe A.D."/>
            <person name="Sperling F.A.H."/>
            <person name="Levesque R.C."/>
            <person name="Cusson M."/>
        </authorList>
    </citation>
    <scope>NUCLEOTIDE SEQUENCE [LARGE SCALE GENOMIC DNA]</scope>
    <source>
        <strain evidence="1">Glfc:IPQL:Cfum</strain>
    </source>
</reference>